<accession>A0ABX0SV36</accession>
<dbReference type="EMBL" id="JAANOU010000001">
    <property type="protein sequence ID" value="NIH80839.1"/>
    <property type="molecule type" value="Genomic_DNA"/>
</dbReference>
<sequence length="37" mass="3919">MRGQQRLGRCPRVGTRSAVILTAADRAPHDSGEGSLV</sequence>
<name>A0ABX0SV36_9PSEU</name>
<gene>
    <name evidence="1" type="ORF">FHX46_003369</name>
</gene>
<evidence type="ECO:0000313" key="2">
    <source>
        <dbReference type="Proteomes" id="UP000754495"/>
    </source>
</evidence>
<protein>
    <submittedName>
        <fullName evidence="1">Uncharacterized protein</fullName>
    </submittedName>
</protein>
<evidence type="ECO:0000313" key="1">
    <source>
        <dbReference type="EMBL" id="NIH80839.1"/>
    </source>
</evidence>
<proteinExistence type="predicted"/>
<keyword evidence="2" id="KW-1185">Reference proteome</keyword>
<comment type="caution">
    <text evidence="1">The sequence shown here is derived from an EMBL/GenBank/DDBJ whole genome shotgun (WGS) entry which is preliminary data.</text>
</comment>
<reference evidence="1 2" key="1">
    <citation type="submission" date="2020-03" db="EMBL/GenBank/DDBJ databases">
        <title>Sequencing the genomes of 1000 actinobacteria strains.</title>
        <authorList>
            <person name="Klenk H.-P."/>
        </authorList>
    </citation>
    <scope>NUCLEOTIDE SEQUENCE [LARGE SCALE GENOMIC DNA]</scope>
    <source>
        <strain evidence="1 2">DSM 45668</strain>
    </source>
</reference>
<dbReference type="Proteomes" id="UP000754495">
    <property type="component" value="Unassembled WGS sequence"/>
</dbReference>
<organism evidence="1 2">
    <name type="scientific">Amycolatopsis viridis</name>
    <dbReference type="NCBI Taxonomy" id="185678"/>
    <lineage>
        <taxon>Bacteria</taxon>
        <taxon>Bacillati</taxon>
        <taxon>Actinomycetota</taxon>
        <taxon>Actinomycetes</taxon>
        <taxon>Pseudonocardiales</taxon>
        <taxon>Pseudonocardiaceae</taxon>
        <taxon>Amycolatopsis</taxon>
    </lineage>
</organism>